<reference evidence="2" key="1">
    <citation type="submission" date="2016-12" db="EMBL/GenBank/DDBJ databases">
        <title>The genomes of Aspergillus section Nigri reveals drivers in fungal speciation.</title>
        <authorList>
            <consortium name="DOE Joint Genome Institute"/>
            <person name="Vesth T.C."/>
            <person name="Nybo J."/>
            <person name="Theobald S."/>
            <person name="Brandl J."/>
            <person name="Frisvad J.C."/>
            <person name="Nielsen K.F."/>
            <person name="Lyhne E.K."/>
            <person name="Kogle M.E."/>
            <person name="Kuo A."/>
            <person name="Riley R."/>
            <person name="Clum A."/>
            <person name="Nolan M."/>
            <person name="Lipzen A."/>
            <person name="Salamov A."/>
            <person name="Henrissat B."/>
            <person name="Wiebenga A."/>
            <person name="De Vries R.P."/>
            <person name="Grigoriev I.V."/>
            <person name="Mortensen U.H."/>
            <person name="Andersen M.R."/>
            <person name="Baker S.E."/>
        </authorList>
    </citation>
    <scope>NUCLEOTIDE SEQUENCE [LARGE SCALE GENOMIC DNA]</scope>
    <source>
        <strain evidence="2">CBS 115656</strain>
    </source>
</reference>
<evidence type="ECO:0000313" key="2">
    <source>
        <dbReference type="EMBL" id="PYH28814.1"/>
    </source>
</evidence>
<evidence type="ECO:0000256" key="1">
    <source>
        <dbReference type="SAM" id="MobiDB-lite"/>
    </source>
</evidence>
<dbReference type="RefSeq" id="XP_025474292.1">
    <property type="nucleotide sequence ID" value="XM_025627578.1"/>
</dbReference>
<sequence length="117" mass="13057">MSVDGRHPGPSQCDISTSTQPRSIPDSAKRSTQQEPSTAEIPNTAPDLGYAEQHRGHDNHWTPADDATLLALRRENTPWATLVKKMHPKRAAACLVRCAYLENRQEEWLQSNPKNSS</sequence>
<keyword evidence="3" id="KW-1185">Reference proteome</keyword>
<organism evidence="2 3">
    <name type="scientific">Aspergillus neoniger (strain CBS 115656)</name>
    <dbReference type="NCBI Taxonomy" id="1448310"/>
    <lineage>
        <taxon>Eukaryota</taxon>
        <taxon>Fungi</taxon>
        <taxon>Dikarya</taxon>
        <taxon>Ascomycota</taxon>
        <taxon>Pezizomycotina</taxon>
        <taxon>Eurotiomycetes</taxon>
        <taxon>Eurotiomycetidae</taxon>
        <taxon>Eurotiales</taxon>
        <taxon>Aspergillaceae</taxon>
        <taxon>Aspergillus</taxon>
        <taxon>Aspergillus subgen. Circumdati</taxon>
    </lineage>
</organism>
<feature type="compositionally biased region" description="Polar residues" evidence="1">
    <location>
        <begin position="13"/>
        <end position="22"/>
    </location>
</feature>
<accession>A0A318Y4W6</accession>
<dbReference type="Proteomes" id="UP000247647">
    <property type="component" value="Unassembled WGS sequence"/>
</dbReference>
<evidence type="ECO:0008006" key="4">
    <source>
        <dbReference type="Google" id="ProtNLM"/>
    </source>
</evidence>
<evidence type="ECO:0000313" key="3">
    <source>
        <dbReference type="Proteomes" id="UP000247647"/>
    </source>
</evidence>
<dbReference type="AlphaFoldDB" id="A0A318Y4W6"/>
<name>A0A318Y4W6_ASPNB</name>
<dbReference type="EMBL" id="KZ821503">
    <property type="protein sequence ID" value="PYH28814.1"/>
    <property type="molecule type" value="Genomic_DNA"/>
</dbReference>
<proteinExistence type="predicted"/>
<feature type="compositionally biased region" description="Polar residues" evidence="1">
    <location>
        <begin position="30"/>
        <end position="41"/>
    </location>
</feature>
<protein>
    <recommendedName>
        <fullName evidence="4">Myb-like domain-containing protein</fullName>
    </recommendedName>
</protein>
<dbReference type="OrthoDB" id="10279092at2759"/>
<feature type="region of interest" description="Disordered" evidence="1">
    <location>
        <begin position="1"/>
        <end position="62"/>
    </location>
</feature>
<dbReference type="GeneID" id="37130034"/>
<gene>
    <name evidence="2" type="ORF">BO87DRAFT_431154</name>
</gene>